<gene>
    <name evidence="5" type="primary">Ighv348_0</name>
    <name evidence="5" type="ORF">EUDELE_R12747</name>
</gene>
<dbReference type="GO" id="GO:0019814">
    <property type="term" value="C:immunoglobulin complex"/>
    <property type="evidence" value="ECO:0007669"/>
    <property type="project" value="UniProtKB-KW"/>
</dbReference>
<dbReference type="PROSITE" id="PS50835">
    <property type="entry name" value="IG_LIKE"/>
    <property type="match status" value="1"/>
</dbReference>
<dbReference type="OrthoDB" id="9426090at2759"/>
<keyword evidence="6" id="KW-1185">Reference proteome</keyword>
<name>A0A7K7VRJ3_EUDEL</name>
<dbReference type="SMART" id="SM00406">
    <property type="entry name" value="IGv"/>
    <property type="match status" value="1"/>
</dbReference>
<accession>A0A7K7VRJ3</accession>
<organism evidence="5 6">
    <name type="scientific">Eudromia elegans</name>
    <name type="common">Elegant crested-tinamou</name>
    <dbReference type="NCBI Taxonomy" id="8805"/>
    <lineage>
        <taxon>Eukaryota</taxon>
        <taxon>Metazoa</taxon>
        <taxon>Chordata</taxon>
        <taxon>Craniata</taxon>
        <taxon>Vertebrata</taxon>
        <taxon>Euteleostomi</taxon>
        <taxon>Archelosauria</taxon>
        <taxon>Archosauria</taxon>
        <taxon>Dinosauria</taxon>
        <taxon>Saurischia</taxon>
        <taxon>Theropoda</taxon>
        <taxon>Coelurosauria</taxon>
        <taxon>Aves</taxon>
        <taxon>Palaeognathae</taxon>
        <taxon>Tinamiformes</taxon>
        <taxon>Tinamidae</taxon>
        <taxon>Eudromia</taxon>
    </lineage>
</organism>
<keyword evidence="2" id="KW-1064">Adaptive immunity</keyword>
<sequence length="105" mass="11349">ALGAQVRLVEAGGGLHAPGDAVNLSCRGYGYSFGLFPVRWYRQSPGNRPQWISYISSDSSVVRYVPAVGGRATASRDNPRAEAFLALRALRPQDSARYFCALSTV</sequence>
<dbReference type="InterPro" id="IPR007110">
    <property type="entry name" value="Ig-like_dom"/>
</dbReference>
<feature type="domain" description="Ig-like" evidence="4">
    <location>
        <begin position="19"/>
        <end position="105"/>
    </location>
</feature>
<dbReference type="Gene3D" id="2.60.40.10">
    <property type="entry name" value="Immunoglobulins"/>
    <property type="match status" value="1"/>
</dbReference>
<dbReference type="InterPro" id="IPR013106">
    <property type="entry name" value="Ig_V-set"/>
</dbReference>
<evidence type="ECO:0000256" key="1">
    <source>
        <dbReference type="ARBA" id="ARBA00022859"/>
    </source>
</evidence>
<dbReference type="EMBL" id="VZSX01000395">
    <property type="protein sequence ID" value="NXA44019.1"/>
    <property type="molecule type" value="Genomic_DNA"/>
</dbReference>
<comment type="caution">
    <text evidence="5">The sequence shown here is derived from an EMBL/GenBank/DDBJ whole genome shotgun (WGS) entry which is preliminary data.</text>
</comment>
<dbReference type="GO" id="GO:0002250">
    <property type="term" value="P:adaptive immune response"/>
    <property type="evidence" value="ECO:0007669"/>
    <property type="project" value="UniProtKB-KW"/>
</dbReference>
<protein>
    <submittedName>
        <fullName evidence="5">HV348 protein</fullName>
    </submittedName>
</protein>
<dbReference type="PANTHER" id="PTHR23266">
    <property type="entry name" value="IMMUNOGLOBULIN HEAVY CHAIN"/>
    <property type="match status" value="1"/>
</dbReference>
<dbReference type="InterPro" id="IPR013783">
    <property type="entry name" value="Ig-like_fold"/>
</dbReference>
<evidence type="ECO:0000259" key="4">
    <source>
        <dbReference type="PROSITE" id="PS50835"/>
    </source>
</evidence>
<reference evidence="5 6" key="1">
    <citation type="submission" date="2019-09" db="EMBL/GenBank/DDBJ databases">
        <title>Bird 10,000 Genomes (B10K) Project - Family phase.</title>
        <authorList>
            <person name="Zhang G."/>
        </authorList>
    </citation>
    <scope>NUCLEOTIDE SEQUENCE [LARGE SCALE GENOMIC DNA]</scope>
    <source>
        <strain evidence="5">B10K-LSUMZ-16893</strain>
    </source>
</reference>
<dbReference type="SUPFAM" id="SSF48726">
    <property type="entry name" value="Immunoglobulin"/>
    <property type="match status" value="1"/>
</dbReference>
<keyword evidence="3" id="KW-1280">Immunoglobulin</keyword>
<dbReference type="AlphaFoldDB" id="A0A7K7VRJ3"/>
<feature type="non-terminal residue" evidence="5">
    <location>
        <position position="1"/>
    </location>
</feature>
<dbReference type="GO" id="GO:0005576">
    <property type="term" value="C:extracellular region"/>
    <property type="evidence" value="ECO:0007669"/>
    <property type="project" value="UniProtKB-ARBA"/>
</dbReference>
<dbReference type="InterPro" id="IPR036179">
    <property type="entry name" value="Ig-like_dom_sf"/>
</dbReference>
<dbReference type="InterPro" id="IPR050199">
    <property type="entry name" value="IgHV"/>
</dbReference>
<keyword evidence="1" id="KW-0391">Immunity</keyword>
<evidence type="ECO:0000256" key="2">
    <source>
        <dbReference type="ARBA" id="ARBA00023130"/>
    </source>
</evidence>
<feature type="non-terminal residue" evidence="5">
    <location>
        <position position="105"/>
    </location>
</feature>
<evidence type="ECO:0000256" key="3">
    <source>
        <dbReference type="ARBA" id="ARBA00043265"/>
    </source>
</evidence>
<evidence type="ECO:0000313" key="5">
    <source>
        <dbReference type="EMBL" id="NXA44019.1"/>
    </source>
</evidence>
<dbReference type="Proteomes" id="UP000533954">
    <property type="component" value="Unassembled WGS sequence"/>
</dbReference>
<proteinExistence type="predicted"/>
<evidence type="ECO:0000313" key="6">
    <source>
        <dbReference type="Proteomes" id="UP000533954"/>
    </source>
</evidence>
<dbReference type="Pfam" id="PF07686">
    <property type="entry name" value="V-set"/>
    <property type="match status" value="1"/>
</dbReference>